<evidence type="ECO:0000313" key="10">
    <source>
        <dbReference type="EMBL" id="ORY66616.1"/>
    </source>
</evidence>
<organism evidence="10 11">
    <name type="scientific">Pseudomassariella vexata</name>
    <dbReference type="NCBI Taxonomy" id="1141098"/>
    <lineage>
        <taxon>Eukaryota</taxon>
        <taxon>Fungi</taxon>
        <taxon>Dikarya</taxon>
        <taxon>Ascomycota</taxon>
        <taxon>Pezizomycotina</taxon>
        <taxon>Sordariomycetes</taxon>
        <taxon>Xylariomycetidae</taxon>
        <taxon>Amphisphaeriales</taxon>
        <taxon>Pseudomassariaceae</taxon>
        <taxon>Pseudomassariella</taxon>
    </lineage>
</organism>
<keyword evidence="4 7" id="KW-0378">Hydrolase</keyword>
<evidence type="ECO:0000259" key="9">
    <source>
        <dbReference type="PROSITE" id="PS51767"/>
    </source>
</evidence>
<feature type="disulfide bond" evidence="6">
    <location>
        <begin position="331"/>
        <end position="371"/>
    </location>
</feature>
<evidence type="ECO:0000256" key="7">
    <source>
        <dbReference type="RuleBase" id="RU000454"/>
    </source>
</evidence>
<dbReference type="CDD" id="cd06097">
    <property type="entry name" value="Aspergillopepsin_like"/>
    <property type="match status" value="1"/>
</dbReference>
<dbReference type="EMBL" id="MCFJ01000005">
    <property type="protein sequence ID" value="ORY66616.1"/>
    <property type="molecule type" value="Genomic_DNA"/>
</dbReference>
<dbReference type="Proteomes" id="UP000193689">
    <property type="component" value="Unassembled WGS sequence"/>
</dbReference>
<feature type="signal peptide" evidence="8">
    <location>
        <begin position="1"/>
        <end position="20"/>
    </location>
</feature>
<dbReference type="PANTHER" id="PTHR47966:SF2">
    <property type="entry name" value="ASPERGILLOPEPSIN-1-RELATED"/>
    <property type="match status" value="1"/>
</dbReference>
<keyword evidence="8" id="KW-0732">Signal</keyword>
<dbReference type="SUPFAM" id="SSF50630">
    <property type="entry name" value="Acid proteases"/>
    <property type="match status" value="1"/>
</dbReference>
<dbReference type="InterPro" id="IPR033121">
    <property type="entry name" value="PEPTIDASE_A1"/>
</dbReference>
<evidence type="ECO:0000256" key="6">
    <source>
        <dbReference type="PIRSR" id="PIRSR601461-2"/>
    </source>
</evidence>
<dbReference type="STRING" id="1141098.A0A1Y2E5R1"/>
<keyword evidence="11" id="KW-1185">Reference proteome</keyword>
<dbReference type="FunFam" id="2.40.70.10:FF:000024">
    <property type="entry name" value="Endothiapepsin"/>
    <property type="match status" value="1"/>
</dbReference>
<dbReference type="OrthoDB" id="2747330at2759"/>
<dbReference type="PROSITE" id="PS51767">
    <property type="entry name" value="PEPTIDASE_A1"/>
    <property type="match status" value="1"/>
</dbReference>
<feature type="domain" description="Peptidase A1" evidence="9">
    <location>
        <begin position="94"/>
        <end position="409"/>
    </location>
</feature>
<gene>
    <name evidence="10" type="ORF">BCR38DRAFT_430849</name>
</gene>
<sequence>MRSPDVTVIILSLAVPLTLASSPLNEKHAFTLHQVRNPKHIKSGARALAHAYRKYGVPIPEALANAVDVASLPAKRDVIAGSLVASPEQYDSEYLVPFLIGTPSQNFTLNIDTGSADLWVFSNQLSTTESAGHNVYNPGASTTSRQLTGYNWSVQYGDCGSGILSQNCNSASGDVYNDVVNLAGISYDQQAVETASQLSDDFVEDTSSDGLVGLAFGSLNSVQPNKQRTFFENVKSSLASPIFAADDFGYIDTSKFSGPMTYTAVDTSNGFWEFTASGYSIGDDESNDHITGIVDTGTSLLLLDQSIVQSYYEQVSGAYNSNTYGGYTFDCDVNLPDFTFKIASTGEADASIVVPARHINYAPVSEGSSTCFGGVQSNSGIGFTIFGDVALKAAYVVFDGSNAPRLGFASKPT</sequence>
<name>A0A1Y2E5R1_9PEZI</name>
<evidence type="ECO:0000313" key="11">
    <source>
        <dbReference type="Proteomes" id="UP000193689"/>
    </source>
</evidence>
<dbReference type="InterPro" id="IPR001461">
    <property type="entry name" value="Aspartic_peptidase_A1"/>
</dbReference>
<comment type="similarity">
    <text evidence="1 7">Belongs to the peptidase A1 family.</text>
</comment>
<dbReference type="Pfam" id="PF00026">
    <property type="entry name" value="Asp"/>
    <property type="match status" value="1"/>
</dbReference>
<feature type="chain" id="PRO_5012101512" evidence="8">
    <location>
        <begin position="21"/>
        <end position="413"/>
    </location>
</feature>
<reference evidence="10 11" key="1">
    <citation type="submission" date="2016-07" db="EMBL/GenBank/DDBJ databases">
        <title>Pervasive Adenine N6-methylation of Active Genes in Fungi.</title>
        <authorList>
            <consortium name="DOE Joint Genome Institute"/>
            <person name="Mondo S.J."/>
            <person name="Dannebaum R.O."/>
            <person name="Kuo R.C."/>
            <person name="Labutti K."/>
            <person name="Haridas S."/>
            <person name="Kuo A."/>
            <person name="Salamov A."/>
            <person name="Ahrendt S.R."/>
            <person name="Lipzen A."/>
            <person name="Sullivan W."/>
            <person name="Andreopoulos W.B."/>
            <person name="Clum A."/>
            <person name="Lindquist E."/>
            <person name="Daum C."/>
            <person name="Ramamoorthy G.K."/>
            <person name="Gryganskyi A."/>
            <person name="Culley D."/>
            <person name="Magnuson J.K."/>
            <person name="James T.Y."/>
            <person name="O'Malley M.A."/>
            <person name="Stajich J.E."/>
            <person name="Spatafora J.W."/>
            <person name="Visel A."/>
            <person name="Grigoriev I.V."/>
        </authorList>
    </citation>
    <scope>NUCLEOTIDE SEQUENCE [LARGE SCALE GENOMIC DNA]</scope>
    <source>
        <strain evidence="10 11">CBS 129021</strain>
    </source>
</reference>
<keyword evidence="2 7" id="KW-0645">Protease</keyword>
<evidence type="ECO:0000256" key="3">
    <source>
        <dbReference type="ARBA" id="ARBA00022750"/>
    </source>
</evidence>
<comment type="caution">
    <text evidence="10">The sequence shown here is derived from an EMBL/GenBank/DDBJ whole genome shotgun (WGS) entry which is preliminary data.</text>
</comment>
<dbReference type="PRINTS" id="PR00792">
    <property type="entry name" value="PEPSIN"/>
</dbReference>
<dbReference type="InterPro" id="IPR034163">
    <property type="entry name" value="Aspergillopepsin-like_cat_dom"/>
</dbReference>
<protein>
    <submittedName>
        <fullName evidence="10">Microbial aspartic proteinase</fullName>
    </submittedName>
</protein>
<dbReference type="GO" id="GO:0004190">
    <property type="term" value="F:aspartic-type endopeptidase activity"/>
    <property type="evidence" value="ECO:0007669"/>
    <property type="project" value="UniProtKB-KW"/>
</dbReference>
<dbReference type="PROSITE" id="PS00141">
    <property type="entry name" value="ASP_PROTEASE"/>
    <property type="match status" value="1"/>
</dbReference>
<dbReference type="InterPro" id="IPR021109">
    <property type="entry name" value="Peptidase_aspartic_dom_sf"/>
</dbReference>
<dbReference type="GO" id="GO:0006508">
    <property type="term" value="P:proteolysis"/>
    <property type="evidence" value="ECO:0007669"/>
    <property type="project" value="UniProtKB-KW"/>
</dbReference>
<dbReference type="PANTHER" id="PTHR47966">
    <property type="entry name" value="BETA-SITE APP-CLEAVING ENZYME, ISOFORM A-RELATED"/>
    <property type="match status" value="1"/>
</dbReference>
<evidence type="ECO:0000256" key="8">
    <source>
        <dbReference type="SAM" id="SignalP"/>
    </source>
</evidence>
<evidence type="ECO:0000256" key="2">
    <source>
        <dbReference type="ARBA" id="ARBA00022670"/>
    </source>
</evidence>
<evidence type="ECO:0000256" key="1">
    <source>
        <dbReference type="ARBA" id="ARBA00007447"/>
    </source>
</evidence>
<dbReference type="InParanoid" id="A0A1Y2E5R1"/>
<dbReference type="InterPro" id="IPR001969">
    <property type="entry name" value="Aspartic_peptidase_AS"/>
</dbReference>
<keyword evidence="3 7" id="KW-0064">Aspartyl protease</keyword>
<feature type="active site" evidence="5">
    <location>
        <position position="112"/>
    </location>
</feature>
<dbReference type="RefSeq" id="XP_040717580.1">
    <property type="nucleotide sequence ID" value="XM_040860063.1"/>
</dbReference>
<proteinExistence type="inferred from homology"/>
<feature type="active site" evidence="5">
    <location>
        <position position="295"/>
    </location>
</feature>
<accession>A0A1Y2E5R1</accession>
<evidence type="ECO:0000256" key="4">
    <source>
        <dbReference type="ARBA" id="ARBA00022801"/>
    </source>
</evidence>
<evidence type="ECO:0000256" key="5">
    <source>
        <dbReference type="PIRSR" id="PIRSR601461-1"/>
    </source>
</evidence>
<dbReference type="Gene3D" id="2.40.70.10">
    <property type="entry name" value="Acid Proteases"/>
    <property type="match status" value="2"/>
</dbReference>
<dbReference type="AlphaFoldDB" id="A0A1Y2E5R1"/>
<dbReference type="GeneID" id="63776275"/>
<keyword evidence="6" id="KW-1015">Disulfide bond</keyword>